<evidence type="ECO:0000256" key="8">
    <source>
        <dbReference type="SAM" id="MobiDB-lite"/>
    </source>
</evidence>
<dbReference type="Pfam" id="PF00328">
    <property type="entry name" value="His_Phos_2"/>
    <property type="match status" value="1"/>
</dbReference>
<evidence type="ECO:0000256" key="9">
    <source>
        <dbReference type="SAM" id="Phobius"/>
    </source>
</evidence>
<dbReference type="GO" id="GO:0016158">
    <property type="term" value="F:inositol hexakisphosphate 3-phosphatase activity"/>
    <property type="evidence" value="ECO:0007669"/>
    <property type="project" value="UniProtKB-EC"/>
</dbReference>
<evidence type="ECO:0000256" key="1">
    <source>
        <dbReference type="ARBA" id="ARBA00004141"/>
    </source>
</evidence>
<dbReference type="InterPro" id="IPR000560">
    <property type="entry name" value="His_Pase_clade-2"/>
</dbReference>
<dbReference type="PROSITE" id="PS00616">
    <property type="entry name" value="HIS_ACID_PHOSPHAT_1"/>
    <property type="match status" value="1"/>
</dbReference>
<dbReference type="Gene3D" id="1.20.1250.20">
    <property type="entry name" value="MFS general substrate transporter like domains"/>
    <property type="match status" value="2"/>
</dbReference>
<dbReference type="InterPro" id="IPR029033">
    <property type="entry name" value="His_PPase_superfam"/>
</dbReference>
<dbReference type="FunFam" id="3.40.50.1240:FF:000053">
    <property type="entry name" value="Histidine acid phosphatase, putative"/>
    <property type="match status" value="1"/>
</dbReference>
<feature type="transmembrane region" description="Helical" evidence="9">
    <location>
        <begin position="119"/>
        <end position="139"/>
    </location>
</feature>
<feature type="compositionally biased region" description="Basic and acidic residues" evidence="8">
    <location>
        <begin position="1"/>
        <end position="10"/>
    </location>
</feature>
<name>A0A8H5ZVR8_PETAA</name>
<evidence type="ECO:0000256" key="7">
    <source>
        <dbReference type="ARBA" id="ARBA00023136"/>
    </source>
</evidence>
<dbReference type="SUPFAM" id="SSF53254">
    <property type="entry name" value="Phosphoglycerate mutase-like"/>
    <property type="match status" value="1"/>
</dbReference>
<dbReference type="FunFam" id="1.20.1250.20:FF:000068">
    <property type="entry name" value="MFS general substrate transporter"/>
    <property type="match status" value="1"/>
</dbReference>
<keyword evidence="11" id="KW-1185">Reference proteome</keyword>
<dbReference type="GO" id="GO:0022857">
    <property type="term" value="F:transmembrane transporter activity"/>
    <property type="evidence" value="ECO:0007669"/>
    <property type="project" value="InterPro"/>
</dbReference>
<evidence type="ECO:0000256" key="6">
    <source>
        <dbReference type="ARBA" id="ARBA00022989"/>
    </source>
</evidence>
<keyword evidence="5 9" id="KW-0812">Transmembrane</keyword>
<comment type="subcellular location">
    <subcellularLocation>
        <location evidence="1">Membrane</location>
        <topology evidence="1">Multi-pass membrane protein</topology>
    </subcellularLocation>
</comment>
<dbReference type="CDD" id="cd07061">
    <property type="entry name" value="HP_HAP_like"/>
    <property type="match status" value="1"/>
</dbReference>
<dbReference type="Pfam" id="PF07690">
    <property type="entry name" value="MFS_1"/>
    <property type="match status" value="1"/>
</dbReference>
<feature type="transmembrane region" description="Helical" evidence="9">
    <location>
        <begin position="321"/>
        <end position="342"/>
    </location>
</feature>
<dbReference type="EMBL" id="SPNV01000354">
    <property type="protein sequence ID" value="KAF5856030.1"/>
    <property type="molecule type" value="Genomic_DNA"/>
</dbReference>
<reference evidence="10 11" key="1">
    <citation type="submission" date="2019-04" db="EMBL/GenBank/DDBJ databases">
        <title>Aspergillus burnettii sp. nov., novel species from soil in southeast Queensland.</title>
        <authorList>
            <person name="Gilchrist C.L.M."/>
            <person name="Pitt J.I."/>
            <person name="Lange L."/>
            <person name="Lacey H.J."/>
            <person name="Vuong D."/>
            <person name="Midgley D.J."/>
            <person name="Greenfield P."/>
            <person name="Bradbury M."/>
            <person name="Lacey E."/>
            <person name="Busk P.K."/>
            <person name="Pilgaard B."/>
            <person name="Chooi Y.H."/>
            <person name="Piggott A.M."/>
        </authorList>
    </citation>
    <scope>NUCLEOTIDE SEQUENCE [LARGE SCALE GENOMIC DNA]</scope>
    <source>
        <strain evidence="10 11">FRR 5400</strain>
    </source>
</reference>
<evidence type="ECO:0000313" key="11">
    <source>
        <dbReference type="Proteomes" id="UP000541154"/>
    </source>
</evidence>
<dbReference type="EC" id="3.1.3.8" evidence="3"/>
<evidence type="ECO:0000313" key="10">
    <source>
        <dbReference type="EMBL" id="KAF5856030.1"/>
    </source>
</evidence>
<comment type="similarity">
    <text evidence="2">Belongs to the histidine acid phosphatase family.</text>
</comment>
<dbReference type="InterPro" id="IPR036259">
    <property type="entry name" value="MFS_trans_sf"/>
</dbReference>
<feature type="transmembrane region" description="Helical" evidence="9">
    <location>
        <begin position="254"/>
        <end position="276"/>
    </location>
</feature>
<evidence type="ECO:0000256" key="2">
    <source>
        <dbReference type="ARBA" id="ARBA00005375"/>
    </source>
</evidence>
<keyword evidence="6 9" id="KW-1133">Transmembrane helix</keyword>
<dbReference type="AlphaFoldDB" id="A0A8H5ZVR8"/>
<dbReference type="PANTHER" id="PTHR43791:SF22">
    <property type="entry name" value="TRANSPORTER, PUTATIVE (AFU_ORTHOLOGUE AFUA_6G11320)-RELATED"/>
    <property type="match status" value="1"/>
</dbReference>
<proteinExistence type="inferred from homology"/>
<sequence>MAESHEKDNVELASSPEKADTASPTSSTLANEHDSINEKALLRKLDMRLLPPLTILYLLSFLDRSNVGNARLEGLTTDINMTGNHFKNSAASLAGAFGGVLAWGIAHMRGIGGYNGWRWIFILEGLATVIMSIIAYFWVYNYPSTAEFLSEKERAFVQFRLKNDNDSMRDEKFSWPGVLDAFKDPKPTIIKELGYTAAEAQLLSVPPYAVAFVLTITVAVFSERSRRRAPFIMGSTALACIGYIILLTDHRPGVSYVGTIFAAAGIYPAVAIILSWPANNVSGQTKRAIANAMQISIGNLGAVLGTQLYRTETSPRYYLGHGFSLGYLVANIIVVGILWQVLNRENIQKAEVREREGLESLIGDVGISDGEFQGDKDPRTMGVALNALWLLAVSSAASAKVFDPLQHLGANSPWFAGPNVNKIDSTVPEGCSVDQAIYIVRHGSRYPDPGAYQEWKSLHKTFQSAEFRATGSLSFLSDWSPILRYPDQEISQVSITGYKELYNLGADLRLRYPTFYKDNTPFLLWANDYQRTIDSARLYARGYLGPNASYGDVYVVDADASSAVGNSLATSDQCPNFKDASGGDSISEWQKIYLPPITKRLNRKLSGNLTLTDDQVALFPYLCGFETQITGQVSPWCDVFTKKEILEYEYAQDLRYYYGTGPGVGKNMTVMLPVLQGVVNLLKEGPSATAEKANSTLQLPPLIVAFTHDNQLNELASLLGVFDGQKPLASKKMDHDRIYVSSNVNPMRGTIAFERLSCKPDQENSIHVRILLNDAVYPIPSCRSGPGSSCPVDHYAQYVGEKRKAYGSFASVCGLPEKNITTTGTDGSVTFFRDLTLPFLRVVKP</sequence>
<comment type="caution">
    <text evidence="10">The sequence shown here is derived from an EMBL/GenBank/DDBJ whole genome shotgun (WGS) entry which is preliminary data.</text>
</comment>
<dbReference type="PANTHER" id="PTHR43791">
    <property type="entry name" value="PERMEASE-RELATED"/>
    <property type="match status" value="1"/>
</dbReference>
<evidence type="ECO:0000256" key="4">
    <source>
        <dbReference type="ARBA" id="ARBA00022448"/>
    </source>
</evidence>
<evidence type="ECO:0000256" key="5">
    <source>
        <dbReference type="ARBA" id="ARBA00022692"/>
    </source>
</evidence>
<dbReference type="SUPFAM" id="SSF103473">
    <property type="entry name" value="MFS general substrate transporter"/>
    <property type="match status" value="1"/>
</dbReference>
<dbReference type="GO" id="GO:0016020">
    <property type="term" value="C:membrane"/>
    <property type="evidence" value="ECO:0007669"/>
    <property type="project" value="UniProtKB-SubCell"/>
</dbReference>
<protein>
    <recommendedName>
        <fullName evidence="3">3-phytase</fullName>
        <ecNumber evidence="3">3.1.3.8</ecNumber>
    </recommendedName>
</protein>
<gene>
    <name evidence="10" type="ORF">ETB97_007995</name>
</gene>
<dbReference type="InterPro" id="IPR033379">
    <property type="entry name" value="Acid_Pase_AS"/>
</dbReference>
<feature type="region of interest" description="Disordered" evidence="8">
    <location>
        <begin position="1"/>
        <end position="32"/>
    </location>
</feature>
<dbReference type="Gene3D" id="3.40.50.1240">
    <property type="entry name" value="Phosphoglycerate mutase-like"/>
    <property type="match status" value="1"/>
</dbReference>
<organism evidence="10 11">
    <name type="scientific">Petromyces alliaceus</name>
    <name type="common">Aspergillus alliaceus</name>
    <dbReference type="NCBI Taxonomy" id="209559"/>
    <lineage>
        <taxon>Eukaryota</taxon>
        <taxon>Fungi</taxon>
        <taxon>Dikarya</taxon>
        <taxon>Ascomycota</taxon>
        <taxon>Pezizomycotina</taxon>
        <taxon>Eurotiomycetes</taxon>
        <taxon>Eurotiomycetidae</taxon>
        <taxon>Eurotiales</taxon>
        <taxon>Aspergillaceae</taxon>
        <taxon>Aspergillus</taxon>
        <taxon>Aspergillus subgen. Circumdati</taxon>
    </lineage>
</organism>
<feature type="transmembrane region" description="Helical" evidence="9">
    <location>
        <begin position="205"/>
        <end position="222"/>
    </location>
</feature>
<evidence type="ECO:0000256" key="3">
    <source>
        <dbReference type="ARBA" id="ARBA00012632"/>
    </source>
</evidence>
<dbReference type="InterPro" id="IPR011701">
    <property type="entry name" value="MFS"/>
</dbReference>
<accession>A0A8H5ZVR8</accession>
<keyword evidence="4" id="KW-0813">Transport</keyword>
<feature type="transmembrane region" description="Helical" evidence="9">
    <location>
        <begin position="229"/>
        <end position="248"/>
    </location>
</feature>
<keyword evidence="7 9" id="KW-0472">Membrane</keyword>
<dbReference type="Proteomes" id="UP000541154">
    <property type="component" value="Unassembled WGS sequence"/>
</dbReference>